<protein>
    <submittedName>
        <fullName evidence="3">Uncharacterized protein</fullName>
    </submittedName>
</protein>
<reference evidence="3 4" key="1">
    <citation type="submission" date="2024-07" db="EMBL/GenBank/DDBJ databases">
        <title>Section-level genome sequencing and comparative genomics of Aspergillus sections Usti and Cavernicolus.</title>
        <authorList>
            <consortium name="Lawrence Berkeley National Laboratory"/>
            <person name="Nybo J.L."/>
            <person name="Vesth T.C."/>
            <person name="Theobald S."/>
            <person name="Frisvad J.C."/>
            <person name="Larsen T.O."/>
            <person name="Kjaerboelling I."/>
            <person name="Rothschild-Mancinelli K."/>
            <person name="Lyhne E.K."/>
            <person name="Kogle M.E."/>
            <person name="Barry K."/>
            <person name="Clum A."/>
            <person name="Na H."/>
            <person name="Ledsgaard L."/>
            <person name="Lin J."/>
            <person name="Lipzen A."/>
            <person name="Kuo A."/>
            <person name="Riley R."/>
            <person name="Mondo S."/>
            <person name="Labutti K."/>
            <person name="Haridas S."/>
            <person name="Pangalinan J."/>
            <person name="Salamov A.A."/>
            <person name="Simmons B.A."/>
            <person name="Magnuson J.K."/>
            <person name="Chen J."/>
            <person name="Drula E."/>
            <person name="Henrissat B."/>
            <person name="Wiebenga A."/>
            <person name="Lubbers R.J."/>
            <person name="Gomes A.C."/>
            <person name="Makela M.R."/>
            <person name="Stajich J."/>
            <person name="Grigoriev I.V."/>
            <person name="Mortensen U.H."/>
            <person name="De Vries R.P."/>
            <person name="Baker S.E."/>
            <person name="Andersen M.R."/>
        </authorList>
    </citation>
    <scope>NUCLEOTIDE SEQUENCE [LARGE SCALE GENOMIC DNA]</scope>
    <source>
        <strain evidence="3 4">CBS 209.92</strain>
    </source>
</reference>
<gene>
    <name evidence="3" type="ORF">BJX66DRAFT_82205</name>
</gene>
<keyword evidence="4" id="KW-1185">Reference proteome</keyword>
<proteinExistence type="predicted"/>
<evidence type="ECO:0000313" key="4">
    <source>
        <dbReference type="Proteomes" id="UP001610563"/>
    </source>
</evidence>
<dbReference type="Proteomes" id="UP001610563">
    <property type="component" value="Unassembled WGS sequence"/>
</dbReference>
<feature type="region of interest" description="Disordered" evidence="1">
    <location>
        <begin position="41"/>
        <end position="60"/>
    </location>
</feature>
<accession>A0ABR4GFG3</accession>
<evidence type="ECO:0000256" key="2">
    <source>
        <dbReference type="SAM" id="SignalP"/>
    </source>
</evidence>
<evidence type="ECO:0000313" key="3">
    <source>
        <dbReference type="EMBL" id="KAL2797763.1"/>
    </source>
</evidence>
<organism evidence="3 4">
    <name type="scientific">Aspergillus keveii</name>
    <dbReference type="NCBI Taxonomy" id="714993"/>
    <lineage>
        <taxon>Eukaryota</taxon>
        <taxon>Fungi</taxon>
        <taxon>Dikarya</taxon>
        <taxon>Ascomycota</taxon>
        <taxon>Pezizomycotina</taxon>
        <taxon>Eurotiomycetes</taxon>
        <taxon>Eurotiomycetidae</taxon>
        <taxon>Eurotiales</taxon>
        <taxon>Aspergillaceae</taxon>
        <taxon>Aspergillus</taxon>
        <taxon>Aspergillus subgen. Nidulantes</taxon>
    </lineage>
</organism>
<comment type="caution">
    <text evidence="3">The sequence shown here is derived from an EMBL/GenBank/DDBJ whole genome shotgun (WGS) entry which is preliminary data.</text>
</comment>
<feature type="signal peptide" evidence="2">
    <location>
        <begin position="1"/>
        <end position="18"/>
    </location>
</feature>
<evidence type="ECO:0000256" key="1">
    <source>
        <dbReference type="SAM" id="MobiDB-lite"/>
    </source>
</evidence>
<name>A0ABR4GFG3_9EURO</name>
<keyword evidence="2" id="KW-0732">Signal</keyword>
<feature type="chain" id="PRO_5045280941" evidence="2">
    <location>
        <begin position="19"/>
        <end position="673"/>
    </location>
</feature>
<dbReference type="EMBL" id="JBFTWV010000017">
    <property type="protein sequence ID" value="KAL2797763.1"/>
    <property type="molecule type" value="Genomic_DNA"/>
</dbReference>
<sequence>MIFCRYLMLMAVTLLCRPSRPSSRVGRKIVCHVLQSQRLRRLSESTDSSTSSPEAHREPGPVQTDFLRFALNRTLRPRHEEHSDSTIERLFRNSFIEEWETSAIPIPLWNPRTVESISSPENATFQLKHVQDIRDIQRIIEQGVDDKTASYLLTDGFNDLSLALKQTQRRSSLGEILSFINMLEIRVNKSGPPVLSQLHVLGMQYACLAFCEPALEHHLRGYLSITRESLNLKQSLSIVGSLHSSLRVISFQNPDRDVSKMRSLIKGSHGFQSPGLHGILCWTGRKKVSKEIGTYMALLVQIRDGTFPQELWDQHLERTTSSSSTWHFASAYQYALALASAGKVSAALTALKELSKRANDSLPYFVNFQGLQDILQHDAICREILSLVKDIDHPKILGDELQRMEDRLGITWQASNERHVGISGPPDIDVREQPIFTMDGDSFGYESNERLVAEIKALGCSGSAADLSKIADLLDDYEGDLVRVYIPTWDAPDAEFYWAPQRAPIDFTGTYRAESIDGKETQLAQELGLIRVAPPDNEFFLQHSLPLMQLGYLFRKPKPLSNGDDGDAHGLERTGYIVVFDRLGECFRVVLAEDCIEPVEHATEIQEFVTAAGTNAIAQVYPLVDTKSINKLEEFSMLRYRIELDAITNLVHDRLPGVPKPHWLPGSRRGLGY</sequence>